<reference evidence="4 5" key="1">
    <citation type="journal article" date="2014" name="Int. J. Syst. Evol. Microbiol.">
        <title>Streptomyces hoynatensis sp. nov., isolated from deep marine sediment.</title>
        <authorList>
            <person name="Veyisoglu A."/>
            <person name="Sahin N."/>
        </authorList>
    </citation>
    <scope>NUCLEOTIDE SEQUENCE [LARGE SCALE GENOMIC DNA]</scope>
    <source>
        <strain evidence="4 5">KCTC 29097</strain>
    </source>
</reference>
<name>A0A3A9YSD4_9ACTN</name>
<sequence>MADGELWVRRFHPAREGSLRLVCFPHAGGSATFFQPLSRRLSPGVEVLCVQYPGRQDRRAEPLFGDVRELAASIAEALVPWAGRPWAFFGHSMGAIVAFETARLLQGRPGVAPLVRLIASGRRAPGTYRHETVHQRDDAGLIAELRRLNGTENDVLGDEELLRLVLPAIRGDYRAIETYRGEPGARIGAPVSVFVGDADPRVTLEEARAWEGHTDGGFELHVFPGGHFYLVPGLAETAERIVSVLGRDREEAFSRAAGRTGA</sequence>
<dbReference type="SMART" id="SM00824">
    <property type="entry name" value="PKS_TE"/>
    <property type="match status" value="1"/>
</dbReference>
<dbReference type="InterPro" id="IPR001031">
    <property type="entry name" value="Thioesterase"/>
</dbReference>
<dbReference type="PANTHER" id="PTHR11487:SF0">
    <property type="entry name" value="S-ACYL FATTY ACID SYNTHASE THIOESTERASE, MEDIUM CHAIN"/>
    <property type="match status" value="1"/>
</dbReference>
<dbReference type="Proteomes" id="UP000272474">
    <property type="component" value="Unassembled WGS sequence"/>
</dbReference>
<gene>
    <name evidence="4" type="ORF">D7294_22465</name>
</gene>
<evidence type="ECO:0000256" key="2">
    <source>
        <dbReference type="ARBA" id="ARBA00022801"/>
    </source>
</evidence>
<protein>
    <submittedName>
        <fullName evidence="4">Thioesterase</fullName>
    </submittedName>
</protein>
<proteinExistence type="inferred from homology"/>
<dbReference type="EMBL" id="RBAL01000015">
    <property type="protein sequence ID" value="RKN38958.1"/>
    <property type="molecule type" value="Genomic_DNA"/>
</dbReference>
<dbReference type="RefSeq" id="WP_120682628.1">
    <property type="nucleotide sequence ID" value="NZ_RBAL01000015.1"/>
</dbReference>
<accession>A0A3A9YSD4</accession>
<feature type="domain" description="Thioesterase TesA-like" evidence="3">
    <location>
        <begin position="22"/>
        <end position="245"/>
    </location>
</feature>
<comment type="caution">
    <text evidence="4">The sequence shown here is derived from an EMBL/GenBank/DDBJ whole genome shotgun (WGS) entry which is preliminary data.</text>
</comment>
<dbReference type="Gene3D" id="3.40.50.1820">
    <property type="entry name" value="alpha/beta hydrolase"/>
    <property type="match status" value="1"/>
</dbReference>
<keyword evidence="5" id="KW-1185">Reference proteome</keyword>
<dbReference type="SUPFAM" id="SSF53474">
    <property type="entry name" value="alpha/beta-Hydrolases"/>
    <property type="match status" value="1"/>
</dbReference>
<dbReference type="PANTHER" id="PTHR11487">
    <property type="entry name" value="THIOESTERASE"/>
    <property type="match status" value="1"/>
</dbReference>
<evidence type="ECO:0000256" key="1">
    <source>
        <dbReference type="ARBA" id="ARBA00007169"/>
    </source>
</evidence>
<dbReference type="InterPro" id="IPR020802">
    <property type="entry name" value="TesA-like"/>
</dbReference>
<keyword evidence="2" id="KW-0378">Hydrolase</keyword>
<dbReference type="Pfam" id="PF00975">
    <property type="entry name" value="Thioesterase"/>
    <property type="match status" value="1"/>
</dbReference>
<dbReference type="InterPro" id="IPR012223">
    <property type="entry name" value="TEII"/>
</dbReference>
<comment type="similarity">
    <text evidence="1">Belongs to the thioesterase family.</text>
</comment>
<dbReference type="GO" id="GO:0016787">
    <property type="term" value="F:hydrolase activity"/>
    <property type="evidence" value="ECO:0007669"/>
    <property type="project" value="UniProtKB-KW"/>
</dbReference>
<evidence type="ECO:0000259" key="3">
    <source>
        <dbReference type="SMART" id="SM00824"/>
    </source>
</evidence>
<evidence type="ECO:0000313" key="4">
    <source>
        <dbReference type="EMBL" id="RKN38958.1"/>
    </source>
</evidence>
<dbReference type="InterPro" id="IPR029058">
    <property type="entry name" value="AB_hydrolase_fold"/>
</dbReference>
<organism evidence="4 5">
    <name type="scientific">Streptomyces hoynatensis</name>
    <dbReference type="NCBI Taxonomy" id="1141874"/>
    <lineage>
        <taxon>Bacteria</taxon>
        <taxon>Bacillati</taxon>
        <taxon>Actinomycetota</taxon>
        <taxon>Actinomycetes</taxon>
        <taxon>Kitasatosporales</taxon>
        <taxon>Streptomycetaceae</taxon>
        <taxon>Streptomyces</taxon>
    </lineage>
</organism>
<dbReference type="GO" id="GO:0008610">
    <property type="term" value="P:lipid biosynthetic process"/>
    <property type="evidence" value="ECO:0007669"/>
    <property type="project" value="TreeGrafter"/>
</dbReference>
<dbReference type="AlphaFoldDB" id="A0A3A9YSD4"/>
<evidence type="ECO:0000313" key="5">
    <source>
        <dbReference type="Proteomes" id="UP000272474"/>
    </source>
</evidence>
<dbReference type="OrthoDB" id="8480037at2"/>